<evidence type="ECO:0000256" key="4">
    <source>
        <dbReference type="ARBA" id="ARBA00022839"/>
    </source>
</evidence>
<dbReference type="InterPro" id="IPR020579">
    <property type="entry name" value="Exonuc_VII_lsu_C"/>
</dbReference>
<organism evidence="9 10">
    <name type="scientific">Luteimonas salinilitoris</name>
    <dbReference type="NCBI Taxonomy" id="3237697"/>
    <lineage>
        <taxon>Bacteria</taxon>
        <taxon>Pseudomonadati</taxon>
        <taxon>Pseudomonadota</taxon>
        <taxon>Gammaproteobacteria</taxon>
        <taxon>Lysobacterales</taxon>
        <taxon>Lysobacteraceae</taxon>
        <taxon>Luteimonas</taxon>
    </lineage>
</organism>
<keyword evidence="3 5" id="KW-0378">Hydrolase</keyword>
<dbReference type="Pfam" id="PF02601">
    <property type="entry name" value="Exonuc_VII_L"/>
    <property type="match status" value="1"/>
</dbReference>
<comment type="subcellular location">
    <subcellularLocation>
        <location evidence="5 6">Cytoplasm</location>
    </subcellularLocation>
</comment>
<comment type="similarity">
    <text evidence="5 6">Belongs to the XseA family.</text>
</comment>
<reference evidence="9 10" key="1">
    <citation type="submission" date="2024-07" db="EMBL/GenBank/DDBJ databases">
        <title>Luteimonas salilacus sp. nov., isolated from the shore soil of Salt Lake in Tibet of China.</title>
        <authorList>
            <person name="Zhang X."/>
            <person name="Li A."/>
        </authorList>
    </citation>
    <scope>NUCLEOTIDE SEQUENCE [LARGE SCALE GENOMIC DNA]</scope>
    <source>
        <strain evidence="9 10">B3-2-R+30</strain>
    </source>
</reference>
<dbReference type="CDD" id="cd04489">
    <property type="entry name" value="ExoVII_LU_OBF"/>
    <property type="match status" value="1"/>
</dbReference>
<comment type="catalytic activity">
    <reaction evidence="5 6">
        <text>Exonucleolytic cleavage in either 5'- to 3'- or 3'- to 5'-direction to yield nucleoside 5'-phosphates.</text>
        <dbReference type="EC" id="3.1.11.6"/>
    </reaction>
</comment>
<sequence length="445" mass="48941">MQDGPEILTPTQLNTLARSLLEDAFPVVLVEGELGNVSRPASGHLYFTLKDARAQVRCALFKPKSTWLRFQPREGLKVLARGRLTLYEARGDYQLILDSLEEAGEGALRRAFEALKAKLQAEGLFDAARKRPLPAHVRRLGVITSPSGAAVRDVLSVLARRYPLIEVEILPVPVQGEGAATQIVSMLQRAAAANRYDALLLTRGGGSLEDLWAFNDEALARAVAASAVPVVAAVGHETDFCLAEFAADLRAPTPSAAAELLVPDRGELLARMQTLQRRMASLGGNRLRQAAQRADRAALRLQALRPQARLQALRQRQRDVLRRLLAAWTITAERRGAALRHAQSRLRAQHPQRRLRALRQRLESLQPRLAAALPRRLHGESLRLRGAARALEAVSPLATVARGYAILQHHDGRVVRSVHQAAVGDRLDARLGDGQLRVRVESRDD</sequence>
<dbReference type="InterPro" id="IPR025824">
    <property type="entry name" value="OB-fold_nuc-bd_dom"/>
</dbReference>
<comment type="caution">
    <text evidence="9">The sequence shown here is derived from an EMBL/GenBank/DDBJ whole genome shotgun (WGS) entry which is preliminary data.</text>
</comment>
<feature type="domain" description="OB-fold nucleic acid binding" evidence="8">
    <location>
        <begin position="11"/>
        <end position="100"/>
    </location>
</feature>
<evidence type="ECO:0000256" key="1">
    <source>
        <dbReference type="ARBA" id="ARBA00022490"/>
    </source>
</evidence>
<protein>
    <recommendedName>
        <fullName evidence="5">Exodeoxyribonuclease 7 large subunit</fullName>
        <ecNumber evidence="5">3.1.11.6</ecNumber>
    </recommendedName>
    <alternativeName>
        <fullName evidence="5">Exodeoxyribonuclease VII large subunit</fullName>
        <shortName evidence="5">Exonuclease VII large subunit</shortName>
    </alternativeName>
</protein>
<dbReference type="EC" id="3.1.11.6" evidence="5"/>
<dbReference type="EMBL" id="JBFWIC010000004">
    <property type="protein sequence ID" value="MEZ0473886.1"/>
    <property type="molecule type" value="Genomic_DNA"/>
</dbReference>
<dbReference type="Proteomes" id="UP001566331">
    <property type="component" value="Unassembled WGS sequence"/>
</dbReference>
<keyword evidence="4 5" id="KW-0269">Exonuclease</keyword>
<evidence type="ECO:0000259" key="7">
    <source>
        <dbReference type="Pfam" id="PF02601"/>
    </source>
</evidence>
<dbReference type="PANTHER" id="PTHR30008">
    <property type="entry name" value="EXODEOXYRIBONUCLEASE 7 LARGE SUBUNIT"/>
    <property type="match status" value="1"/>
</dbReference>
<keyword evidence="10" id="KW-1185">Reference proteome</keyword>
<dbReference type="HAMAP" id="MF_00378">
    <property type="entry name" value="Exonuc_7_L"/>
    <property type="match status" value="1"/>
</dbReference>
<dbReference type="RefSeq" id="WP_370562598.1">
    <property type="nucleotide sequence ID" value="NZ_JBFWIB010000002.1"/>
</dbReference>
<evidence type="ECO:0000313" key="10">
    <source>
        <dbReference type="Proteomes" id="UP001566331"/>
    </source>
</evidence>
<evidence type="ECO:0000256" key="5">
    <source>
        <dbReference type="HAMAP-Rule" id="MF_00378"/>
    </source>
</evidence>
<proteinExistence type="inferred from homology"/>
<comment type="subunit">
    <text evidence="5">Heterooligomer composed of large and small subunits.</text>
</comment>
<accession>A0ABV4HPY2</accession>
<keyword evidence="1 5" id="KW-0963">Cytoplasm</keyword>
<evidence type="ECO:0000259" key="8">
    <source>
        <dbReference type="Pfam" id="PF13742"/>
    </source>
</evidence>
<evidence type="ECO:0000313" key="9">
    <source>
        <dbReference type="EMBL" id="MEZ0473886.1"/>
    </source>
</evidence>
<dbReference type="NCBIfam" id="TIGR00237">
    <property type="entry name" value="xseA"/>
    <property type="match status" value="1"/>
</dbReference>
<keyword evidence="2 5" id="KW-0540">Nuclease</keyword>
<dbReference type="PANTHER" id="PTHR30008:SF0">
    <property type="entry name" value="EXODEOXYRIBONUCLEASE 7 LARGE SUBUNIT"/>
    <property type="match status" value="1"/>
</dbReference>
<feature type="domain" description="Exonuclease VII large subunit C-terminal" evidence="7">
    <location>
        <begin position="124"/>
        <end position="438"/>
    </location>
</feature>
<name>A0ABV4HPY2_9GAMM</name>
<dbReference type="Pfam" id="PF13742">
    <property type="entry name" value="tRNA_anti_2"/>
    <property type="match status" value="1"/>
</dbReference>
<comment type="function">
    <text evidence="5">Bidirectionally degrades single-stranded DNA into large acid-insoluble oligonucleotides, which are then degraded further into small acid-soluble oligonucleotides.</text>
</comment>
<gene>
    <name evidence="5 9" type="primary">xseA</name>
    <name evidence="9" type="ORF">AB6713_04540</name>
</gene>
<evidence type="ECO:0000256" key="2">
    <source>
        <dbReference type="ARBA" id="ARBA00022722"/>
    </source>
</evidence>
<dbReference type="InterPro" id="IPR003753">
    <property type="entry name" value="Exonuc_VII_L"/>
</dbReference>
<dbReference type="GO" id="GO:0008855">
    <property type="term" value="F:exodeoxyribonuclease VII activity"/>
    <property type="evidence" value="ECO:0007669"/>
    <property type="project" value="UniProtKB-EC"/>
</dbReference>
<evidence type="ECO:0000256" key="6">
    <source>
        <dbReference type="RuleBase" id="RU004355"/>
    </source>
</evidence>
<evidence type="ECO:0000256" key="3">
    <source>
        <dbReference type="ARBA" id="ARBA00022801"/>
    </source>
</evidence>